<evidence type="ECO:0000313" key="2">
    <source>
        <dbReference type="Proteomes" id="UP001628220"/>
    </source>
</evidence>
<dbReference type="Proteomes" id="UP001628220">
    <property type="component" value="Unassembled WGS sequence"/>
</dbReference>
<evidence type="ECO:0000313" key="1">
    <source>
        <dbReference type="EMBL" id="GAB1251577.1"/>
    </source>
</evidence>
<organism evidence="1 2">
    <name type="scientific">Porphyromonas miyakawae</name>
    <dbReference type="NCBI Taxonomy" id="3137470"/>
    <lineage>
        <taxon>Bacteria</taxon>
        <taxon>Pseudomonadati</taxon>
        <taxon>Bacteroidota</taxon>
        <taxon>Bacteroidia</taxon>
        <taxon>Bacteroidales</taxon>
        <taxon>Porphyromonadaceae</taxon>
        <taxon>Porphyromonas</taxon>
    </lineage>
</organism>
<evidence type="ECO:0008006" key="3">
    <source>
        <dbReference type="Google" id="ProtNLM"/>
    </source>
</evidence>
<accession>A0ABQ0E1P9</accession>
<comment type="caution">
    <text evidence="1">The sequence shown here is derived from an EMBL/GenBank/DDBJ whole genome shotgun (WGS) entry which is preliminary data.</text>
</comment>
<keyword evidence="2" id="KW-1185">Reference proteome</keyword>
<sequence>MVNIHTSNTNAQEVSNGTEKPLFVGDFSLLFPRENEALAHEICRVVLGKEDTALPPENALNSYVARIEQAFLADSTNIEKPARQTVTMTSSILYEDTSVTTLRVDITSRLNDEEAFHSLRYYCFSLPGGEALGERNLFFDGYEETLHSLLVEIAKNSYPDIYFITEELAPNGNFAIMREGLLYSFPTNEVAPQLNAQTDTFELLIPWEMLGSTLLANSPVNHLI</sequence>
<dbReference type="EMBL" id="BAAFSF010000001">
    <property type="protein sequence ID" value="GAB1251577.1"/>
    <property type="molecule type" value="Genomic_DNA"/>
</dbReference>
<protein>
    <recommendedName>
        <fullName evidence="3">DUF3298 domain-containing protein</fullName>
    </recommendedName>
</protein>
<proteinExistence type="predicted"/>
<gene>
    <name evidence="1" type="ORF">Tsumi_06810</name>
</gene>
<reference evidence="1 2" key="1">
    <citation type="journal article" date="2025" name="Int. J. Syst. Evol. Microbiol.">
        <title>Desulfovibrio falkowii sp. nov., Porphyromonas miyakawae sp. nov., Mediterraneibacter flintii sp. nov. and Owariibacterium komagatae gen. nov., sp. nov., isolated from human faeces.</title>
        <authorList>
            <person name="Hamaguchi T."/>
            <person name="Ohara M."/>
            <person name="Hisatomi A."/>
            <person name="Sekiguchi K."/>
            <person name="Takeda J.I."/>
            <person name="Ueyama J."/>
            <person name="Ito M."/>
            <person name="Nishiwaki H."/>
            <person name="Ogi T."/>
            <person name="Hirayama M."/>
            <person name="Ohkuma M."/>
            <person name="Sakamoto M."/>
            <person name="Ohno K."/>
        </authorList>
    </citation>
    <scope>NUCLEOTIDE SEQUENCE [LARGE SCALE GENOMIC DNA]</scope>
    <source>
        <strain evidence="1 2">13CB11C</strain>
    </source>
</reference>
<name>A0ABQ0E1P9_9PORP</name>